<protein>
    <submittedName>
        <fullName evidence="3">Uncharacterized membrane protein</fullName>
    </submittedName>
</protein>
<evidence type="ECO:0000313" key="3">
    <source>
        <dbReference type="EMBL" id="SHM42541.1"/>
    </source>
</evidence>
<reference evidence="3 4" key="1">
    <citation type="submission" date="2016-11" db="EMBL/GenBank/DDBJ databases">
        <authorList>
            <person name="Jaros S."/>
            <person name="Januszkiewicz K."/>
            <person name="Wedrychowicz H."/>
        </authorList>
    </citation>
    <scope>NUCLEOTIDE SEQUENCE [LARGE SCALE GENOMIC DNA]</scope>
    <source>
        <strain evidence="3 4">DSM 29589</strain>
    </source>
</reference>
<gene>
    <name evidence="3" type="ORF">SAMN05444398_11623</name>
</gene>
<proteinExistence type="predicted"/>
<feature type="domain" description="Heparan-alpha-glucosaminide N-acetyltransferase catalytic" evidence="2">
    <location>
        <begin position="8"/>
        <end position="231"/>
    </location>
</feature>
<dbReference type="OrthoDB" id="9807591at2"/>
<keyword evidence="1" id="KW-0812">Transmembrane</keyword>
<keyword evidence="1" id="KW-0472">Membrane</keyword>
<keyword evidence="4" id="KW-1185">Reference proteome</keyword>
<dbReference type="InterPro" id="IPR012429">
    <property type="entry name" value="HGSNAT_cat"/>
</dbReference>
<evidence type="ECO:0000313" key="4">
    <source>
        <dbReference type="Proteomes" id="UP000183974"/>
    </source>
</evidence>
<dbReference type="STRING" id="337701.SAMN05444398_11623"/>
<feature type="transmembrane region" description="Helical" evidence="1">
    <location>
        <begin position="131"/>
        <end position="150"/>
    </location>
</feature>
<dbReference type="EMBL" id="FRBR01000016">
    <property type="protein sequence ID" value="SHM42541.1"/>
    <property type="molecule type" value="Genomic_DNA"/>
</dbReference>
<name>A0A1M7IPC9_9RHOB</name>
<feature type="transmembrane region" description="Helical" evidence="1">
    <location>
        <begin position="106"/>
        <end position="126"/>
    </location>
</feature>
<accession>A0A1M7IPC9</accession>
<keyword evidence="1" id="KW-1133">Transmembrane helix</keyword>
<evidence type="ECO:0000256" key="1">
    <source>
        <dbReference type="SAM" id="Phobius"/>
    </source>
</evidence>
<feature type="transmembrane region" description="Helical" evidence="1">
    <location>
        <begin position="175"/>
        <end position="202"/>
    </location>
</feature>
<dbReference type="Proteomes" id="UP000183974">
    <property type="component" value="Unassembled WGS sequence"/>
</dbReference>
<sequence>MQAIPRGRIAAIDYARTVALLGMAVYHFTYDLTVFGALPPGMASQGMWREFARLVAGSFLALAGVSLFLAHGEGLRLRPFLRRLALVGLAAGAVSLATWVMMPDFFVFFGILHSIAVSSVIGLAFLRAPGVVTLLAAALFLALPAVFRAYGLSPDWPVWLGLSGLNRPTMDFEPVFPWTGVFLTGLGAAQLTARLGGLDALSRWRLRGGRVHAAMAWPGRHSLAIYLIHQPVLFGAVYVWVNFIR</sequence>
<feature type="transmembrane region" description="Helical" evidence="1">
    <location>
        <begin position="81"/>
        <end position="100"/>
    </location>
</feature>
<evidence type="ECO:0000259" key="2">
    <source>
        <dbReference type="Pfam" id="PF07786"/>
    </source>
</evidence>
<feature type="transmembrane region" description="Helical" evidence="1">
    <location>
        <begin position="50"/>
        <end position="69"/>
    </location>
</feature>
<feature type="transmembrane region" description="Helical" evidence="1">
    <location>
        <begin position="12"/>
        <end position="30"/>
    </location>
</feature>
<feature type="transmembrane region" description="Helical" evidence="1">
    <location>
        <begin position="223"/>
        <end position="241"/>
    </location>
</feature>
<dbReference type="RefSeq" id="WP_073037089.1">
    <property type="nucleotide sequence ID" value="NZ_BMLR01000016.1"/>
</dbReference>
<dbReference type="AlphaFoldDB" id="A0A1M7IPC9"/>
<dbReference type="Pfam" id="PF07786">
    <property type="entry name" value="HGSNAT_cat"/>
    <property type="match status" value="1"/>
</dbReference>
<organism evidence="3 4">
    <name type="scientific">Roseovarius pacificus</name>
    <dbReference type="NCBI Taxonomy" id="337701"/>
    <lineage>
        <taxon>Bacteria</taxon>
        <taxon>Pseudomonadati</taxon>
        <taxon>Pseudomonadota</taxon>
        <taxon>Alphaproteobacteria</taxon>
        <taxon>Rhodobacterales</taxon>
        <taxon>Roseobacteraceae</taxon>
        <taxon>Roseovarius</taxon>
    </lineage>
</organism>